<dbReference type="PROSITE" id="PS00194">
    <property type="entry name" value="THIOREDOXIN_1"/>
    <property type="match status" value="1"/>
</dbReference>
<evidence type="ECO:0000259" key="7">
    <source>
        <dbReference type="PROSITE" id="PS51352"/>
    </source>
</evidence>
<dbReference type="CDD" id="cd02947">
    <property type="entry name" value="TRX_family"/>
    <property type="match status" value="1"/>
</dbReference>
<proteinExistence type="inferred from homology"/>
<evidence type="ECO:0000256" key="6">
    <source>
        <dbReference type="NCBIfam" id="TIGR01068"/>
    </source>
</evidence>
<dbReference type="InterPro" id="IPR019734">
    <property type="entry name" value="TPR_rpt"/>
</dbReference>
<evidence type="ECO:0000256" key="2">
    <source>
        <dbReference type="ARBA" id="ARBA00022448"/>
    </source>
</evidence>
<dbReference type="SUPFAM" id="SSF48452">
    <property type="entry name" value="TPR-like"/>
    <property type="match status" value="1"/>
</dbReference>
<organism evidence="8 9">
    <name type="scientific">Thiobacter aerophilum</name>
    <dbReference type="NCBI Taxonomy" id="3121275"/>
    <lineage>
        <taxon>Bacteria</taxon>
        <taxon>Pseudomonadati</taxon>
        <taxon>Pseudomonadota</taxon>
        <taxon>Betaproteobacteria</taxon>
        <taxon>Burkholderiales</taxon>
        <taxon>Thiobacteraceae</taxon>
        <taxon>Thiobacter</taxon>
    </lineage>
</organism>
<evidence type="ECO:0000256" key="4">
    <source>
        <dbReference type="ARBA" id="ARBA00023157"/>
    </source>
</evidence>
<dbReference type="PANTHER" id="PTHR45663:SF11">
    <property type="entry name" value="GEO12009P1"/>
    <property type="match status" value="1"/>
</dbReference>
<name>A0ABV0EGU7_9BURK</name>
<feature type="domain" description="Thioredoxin" evidence="7">
    <location>
        <begin position="1"/>
        <end position="111"/>
    </location>
</feature>
<dbReference type="Pfam" id="PF00085">
    <property type="entry name" value="Thioredoxin"/>
    <property type="match status" value="1"/>
</dbReference>
<dbReference type="SMART" id="SM00028">
    <property type="entry name" value="TPR"/>
    <property type="match status" value="2"/>
</dbReference>
<keyword evidence="5" id="KW-0676">Redox-active center</keyword>
<evidence type="ECO:0000313" key="8">
    <source>
        <dbReference type="EMBL" id="MEO1767849.1"/>
    </source>
</evidence>
<dbReference type="Pfam" id="PF14561">
    <property type="entry name" value="TPR_20"/>
    <property type="match status" value="1"/>
</dbReference>
<dbReference type="Gene3D" id="1.25.40.10">
    <property type="entry name" value="Tetratricopeptide repeat domain"/>
    <property type="match status" value="2"/>
</dbReference>
<dbReference type="InterPro" id="IPR005746">
    <property type="entry name" value="Thioredoxin"/>
</dbReference>
<dbReference type="PROSITE" id="PS51352">
    <property type="entry name" value="THIOREDOXIN_2"/>
    <property type="match status" value="1"/>
</dbReference>
<dbReference type="NCBIfam" id="TIGR01068">
    <property type="entry name" value="thioredoxin"/>
    <property type="match status" value="1"/>
</dbReference>
<dbReference type="InterPro" id="IPR017937">
    <property type="entry name" value="Thioredoxin_CS"/>
</dbReference>
<dbReference type="InterPro" id="IPR013766">
    <property type="entry name" value="Thioredoxin_domain"/>
</dbReference>
<dbReference type="PANTHER" id="PTHR45663">
    <property type="entry name" value="GEO12009P1"/>
    <property type="match status" value="1"/>
</dbReference>
<sequence>MASHSFDVTATNFKQVVLDAPKNVPVLVDFWATWCGPCRVLKPILEKLAEEYQGRFILAKVETDANPELAAQFGIRGVPTVKAFLNGEMVDEFSGALPESQVRAFIDALIPSPGEALRQRAQEVYASGDAAQALKLLGEASKLDPHNEKIRIDTAAIMVDLGEMAEAKRLLSSLSPQTALQPRVQELLARIEFAEKAKDLPDEATLASRITANENDLEARLQLANLYIAQGRYEPALEQLLEIVRRDRHFQDDVGRKTMISVFNLLGGGELVSKYRRLLASALN</sequence>
<reference evidence="8 9" key="1">
    <citation type="submission" date="2024-02" db="EMBL/GenBank/DDBJ databases">
        <title>New thermophilic sulfur-oxidizing bacteria from a hot springs of the Uzon caldera (Kamchatka, Russia).</title>
        <authorList>
            <person name="Dukat A.M."/>
            <person name="Elcheninov A.G."/>
            <person name="Frolov E.N."/>
        </authorList>
    </citation>
    <scope>NUCLEOTIDE SEQUENCE [LARGE SCALE GENOMIC DNA]</scope>
    <source>
        <strain evidence="8 9">AK1</strain>
    </source>
</reference>
<dbReference type="InterPro" id="IPR011990">
    <property type="entry name" value="TPR-like_helical_dom_sf"/>
</dbReference>
<protein>
    <recommendedName>
        <fullName evidence="6">Thioredoxin</fullName>
    </recommendedName>
</protein>
<evidence type="ECO:0000313" key="9">
    <source>
        <dbReference type="Proteomes" id="UP001482231"/>
    </source>
</evidence>
<dbReference type="Gene3D" id="3.40.30.10">
    <property type="entry name" value="Glutaredoxin"/>
    <property type="match status" value="1"/>
</dbReference>
<dbReference type="PRINTS" id="PR00421">
    <property type="entry name" value="THIOREDOXIN"/>
</dbReference>
<evidence type="ECO:0000256" key="5">
    <source>
        <dbReference type="ARBA" id="ARBA00023284"/>
    </source>
</evidence>
<dbReference type="RefSeq" id="WP_347308959.1">
    <property type="nucleotide sequence ID" value="NZ_JBAJEX010000011.1"/>
</dbReference>
<dbReference type="SUPFAM" id="SSF52833">
    <property type="entry name" value="Thioredoxin-like"/>
    <property type="match status" value="1"/>
</dbReference>
<dbReference type="Proteomes" id="UP001482231">
    <property type="component" value="Unassembled WGS sequence"/>
</dbReference>
<keyword evidence="4" id="KW-1015">Disulfide bond</keyword>
<accession>A0ABV0EGU7</accession>
<gene>
    <name evidence="8" type="primary">trxA</name>
    <name evidence="8" type="ORF">V6E02_11570</name>
</gene>
<keyword evidence="2" id="KW-0813">Transport</keyword>
<dbReference type="InterPro" id="IPR036249">
    <property type="entry name" value="Thioredoxin-like_sf"/>
</dbReference>
<keyword evidence="9" id="KW-1185">Reference proteome</keyword>
<comment type="caution">
    <text evidence="8">The sequence shown here is derived from an EMBL/GenBank/DDBJ whole genome shotgun (WGS) entry which is preliminary data.</text>
</comment>
<keyword evidence="3" id="KW-0249">Electron transport</keyword>
<evidence type="ECO:0000256" key="3">
    <source>
        <dbReference type="ARBA" id="ARBA00022982"/>
    </source>
</evidence>
<evidence type="ECO:0000256" key="1">
    <source>
        <dbReference type="ARBA" id="ARBA00008987"/>
    </source>
</evidence>
<dbReference type="EMBL" id="JBAJEX010000011">
    <property type="protein sequence ID" value="MEO1767849.1"/>
    <property type="molecule type" value="Genomic_DNA"/>
</dbReference>
<dbReference type="Pfam" id="PF14559">
    <property type="entry name" value="TPR_19"/>
    <property type="match status" value="1"/>
</dbReference>
<comment type="similarity">
    <text evidence="1">Belongs to the thioredoxin family.</text>
</comment>